<comment type="caution">
    <text evidence="1">The sequence shown here is derived from an EMBL/GenBank/DDBJ whole genome shotgun (WGS) entry which is preliminary data.</text>
</comment>
<reference evidence="1" key="2">
    <citation type="journal article" date="2023" name="Science">
        <title>Genomic signatures of disease resistance in endangered staghorn corals.</title>
        <authorList>
            <person name="Vollmer S.V."/>
            <person name="Selwyn J.D."/>
            <person name="Despard B.A."/>
            <person name="Roesel C.L."/>
        </authorList>
    </citation>
    <scope>NUCLEOTIDE SEQUENCE</scope>
    <source>
        <strain evidence="1">K2</strain>
    </source>
</reference>
<organism evidence="1 2">
    <name type="scientific">Acropora cervicornis</name>
    <name type="common">Staghorn coral</name>
    <dbReference type="NCBI Taxonomy" id="6130"/>
    <lineage>
        <taxon>Eukaryota</taxon>
        <taxon>Metazoa</taxon>
        <taxon>Cnidaria</taxon>
        <taxon>Anthozoa</taxon>
        <taxon>Hexacorallia</taxon>
        <taxon>Scleractinia</taxon>
        <taxon>Astrocoeniina</taxon>
        <taxon>Acroporidae</taxon>
        <taxon>Acropora</taxon>
    </lineage>
</organism>
<dbReference type="Proteomes" id="UP001249851">
    <property type="component" value="Unassembled WGS sequence"/>
</dbReference>
<evidence type="ECO:0000313" key="1">
    <source>
        <dbReference type="EMBL" id="KAK2556296.1"/>
    </source>
</evidence>
<accession>A0AAD9Q8E9</accession>
<evidence type="ECO:0000313" key="2">
    <source>
        <dbReference type="Proteomes" id="UP001249851"/>
    </source>
</evidence>
<keyword evidence="2" id="KW-1185">Reference proteome</keyword>
<gene>
    <name evidence="1" type="ORF">P5673_021946</name>
</gene>
<sequence length="102" mass="11668">MAAGEVKKVLFQLEESRKALVIIEGDDVQKKVREAFGLDDNVKIVFQAYNDEWSEWCDIEGAEIQHMGKIRIVLQPQQAKNSTAQPQMKKHYIAYANKESMA</sequence>
<name>A0AAD9Q8E9_ACRCE</name>
<dbReference type="AlphaFoldDB" id="A0AAD9Q8E9"/>
<reference evidence="1" key="1">
    <citation type="journal article" date="2023" name="G3 (Bethesda)">
        <title>Whole genome assembly and annotation of the endangered Caribbean coral Acropora cervicornis.</title>
        <authorList>
            <person name="Selwyn J.D."/>
            <person name="Vollmer S.V."/>
        </authorList>
    </citation>
    <scope>NUCLEOTIDE SEQUENCE</scope>
    <source>
        <strain evidence="1">K2</strain>
    </source>
</reference>
<dbReference type="EMBL" id="JARQWQ010000057">
    <property type="protein sequence ID" value="KAK2556296.1"/>
    <property type="molecule type" value="Genomic_DNA"/>
</dbReference>
<protein>
    <submittedName>
        <fullName evidence="1">Uncharacterized protein</fullName>
    </submittedName>
</protein>
<proteinExistence type="predicted"/>